<dbReference type="PANTHER" id="PTHR45653:SF10">
    <property type="entry name" value="MYOBLAST CITY, ISOFORM B"/>
    <property type="match status" value="1"/>
</dbReference>
<dbReference type="GO" id="GO:0031267">
    <property type="term" value="F:small GTPase binding"/>
    <property type="evidence" value="ECO:0007669"/>
    <property type="project" value="TreeGrafter"/>
</dbReference>
<dbReference type="InterPro" id="IPR026791">
    <property type="entry name" value="DOCK"/>
</dbReference>
<protein>
    <submittedName>
        <fullName evidence="5">C2 DOCK-type domain-containing protein</fullName>
    </submittedName>
</protein>
<comment type="similarity">
    <text evidence="1">Belongs to the DOCK family.</text>
</comment>
<dbReference type="GO" id="GO:0016477">
    <property type="term" value="P:cell migration"/>
    <property type="evidence" value="ECO:0007669"/>
    <property type="project" value="TreeGrafter"/>
</dbReference>
<dbReference type="Gene3D" id="2.60.40.150">
    <property type="entry name" value="C2 domain"/>
    <property type="match status" value="1"/>
</dbReference>
<dbReference type="PANTHER" id="PTHR45653">
    <property type="entry name" value="DEDICATOR OF CYTOKINESIS"/>
    <property type="match status" value="1"/>
</dbReference>
<evidence type="ECO:0000313" key="4">
    <source>
        <dbReference type="Proteomes" id="UP000887564"/>
    </source>
</evidence>
<name>A0A914R0Y9_PAREQ</name>
<dbReference type="InterPro" id="IPR027007">
    <property type="entry name" value="C2_DOCK-type_domain"/>
</dbReference>
<reference evidence="5" key="1">
    <citation type="submission" date="2022-11" db="UniProtKB">
        <authorList>
            <consortium name="WormBaseParasite"/>
        </authorList>
    </citation>
    <scope>IDENTIFICATION</scope>
</reference>
<dbReference type="GO" id="GO:0005737">
    <property type="term" value="C:cytoplasm"/>
    <property type="evidence" value="ECO:0007669"/>
    <property type="project" value="TreeGrafter"/>
</dbReference>
<keyword evidence="4" id="KW-1185">Reference proteome</keyword>
<dbReference type="WBParaSite" id="PEQ_0000011701-mRNA-1">
    <property type="protein sequence ID" value="PEQ_0000011701-mRNA-1"/>
    <property type="gene ID" value="PEQ_0000011701"/>
</dbReference>
<feature type="domain" description="C2 DOCK-type" evidence="3">
    <location>
        <begin position="1"/>
        <end position="194"/>
    </location>
</feature>
<feature type="region of interest" description="Disordered" evidence="2">
    <location>
        <begin position="1"/>
        <end position="21"/>
    </location>
</feature>
<dbReference type="PROSITE" id="PS51650">
    <property type="entry name" value="C2_DOCK"/>
    <property type="match status" value="1"/>
</dbReference>
<evidence type="ECO:0000256" key="1">
    <source>
        <dbReference type="PROSITE-ProRule" id="PRU00983"/>
    </source>
</evidence>
<dbReference type="GO" id="GO:0005886">
    <property type="term" value="C:plasma membrane"/>
    <property type="evidence" value="ECO:0007669"/>
    <property type="project" value="TreeGrafter"/>
</dbReference>
<dbReference type="InterPro" id="IPR035892">
    <property type="entry name" value="C2_domain_sf"/>
</dbReference>
<organism evidence="4 5">
    <name type="scientific">Parascaris equorum</name>
    <name type="common">Equine roundworm</name>
    <dbReference type="NCBI Taxonomy" id="6256"/>
    <lineage>
        <taxon>Eukaryota</taxon>
        <taxon>Metazoa</taxon>
        <taxon>Ecdysozoa</taxon>
        <taxon>Nematoda</taxon>
        <taxon>Chromadorea</taxon>
        <taxon>Rhabditida</taxon>
        <taxon>Spirurina</taxon>
        <taxon>Ascaridomorpha</taxon>
        <taxon>Ascaridoidea</taxon>
        <taxon>Ascarididae</taxon>
        <taxon>Parascaris</taxon>
    </lineage>
</organism>
<dbReference type="Proteomes" id="UP000887564">
    <property type="component" value="Unplaced"/>
</dbReference>
<evidence type="ECO:0000259" key="3">
    <source>
        <dbReference type="PROSITE" id="PS51650"/>
    </source>
</evidence>
<proteinExistence type="inferred from homology"/>
<accession>A0A914R0Y9</accession>
<dbReference type="AlphaFoldDB" id="A0A914R0Y9"/>
<sequence>LHDLFQDLGSKEYPSNPPSNKDHRILLCIRVARIAPIEGSSSTMKKQSDPGPPQLWSRQPYAVALLDITDVLNGPSDFGRAQLMISTESVEIMTADGVQKKTSYHSLVLYHDDKPKWNETVKIQIPEDTDQNMHLRITFHYKKCYERGKQEKGPFALAFARIMEGATLIKDAIHELLIYRVIRHNLQVKEEFDG</sequence>
<dbReference type="GO" id="GO:0007520">
    <property type="term" value="P:myoblast fusion"/>
    <property type="evidence" value="ECO:0007669"/>
    <property type="project" value="TreeGrafter"/>
</dbReference>
<evidence type="ECO:0000313" key="5">
    <source>
        <dbReference type="WBParaSite" id="PEQ_0000011701-mRNA-1"/>
    </source>
</evidence>
<dbReference type="Pfam" id="PF14429">
    <property type="entry name" value="DOCK-C2"/>
    <property type="match status" value="1"/>
</dbReference>
<dbReference type="GO" id="GO:0007264">
    <property type="term" value="P:small GTPase-mediated signal transduction"/>
    <property type="evidence" value="ECO:0007669"/>
    <property type="project" value="InterPro"/>
</dbReference>
<evidence type="ECO:0000256" key="2">
    <source>
        <dbReference type="SAM" id="MobiDB-lite"/>
    </source>
</evidence>
<dbReference type="GO" id="GO:0005085">
    <property type="term" value="F:guanyl-nucleotide exchange factor activity"/>
    <property type="evidence" value="ECO:0007669"/>
    <property type="project" value="InterPro"/>
</dbReference>